<comment type="caution">
    <text evidence="2">The sequence shown here is derived from an EMBL/GenBank/DDBJ whole genome shotgun (WGS) entry which is preliminary data.</text>
</comment>
<reference evidence="2 3" key="1">
    <citation type="journal article" date="2015" name="Genome Announc.">
        <title>Expanding the biotechnology potential of lactobacilli through comparative genomics of 213 strains and associated genera.</title>
        <authorList>
            <person name="Sun Z."/>
            <person name="Harris H.M."/>
            <person name="McCann A."/>
            <person name="Guo C."/>
            <person name="Argimon S."/>
            <person name="Zhang W."/>
            <person name="Yang X."/>
            <person name="Jeffery I.B."/>
            <person name="Cooney J.C."/>
            <person name="Kagawa T.F."/>
            <person name="Liu W."/>
            <person name="Song Y."/>
            <person name="Salvetti E."/>
            <person name="Wrobel A."/>
            <person name="Rasinkangas P."/>
            <person name="Parkhill J."/>
            <person name="Rea M.C."/>
            <person name="O'Sullivan O."/>
            <person name="Ritari J."/>
            <person name="Douillard F.P."/>
            <person name="Paul Ross R."/>
            <person name="Yang R."/>
            <person name="Briner A.E."/>
            <person name="Felis G.E."/>
            <person name="de Vos W.M."/>
            <person name="Barrangou R."/>
            <person name="Klaenhammer T.R."/>
            <person name="Caufield P.W."/>
            <person name="Cui Y."/>
            <person name="Zhang H."/>
            <person name="O'Toole P.W."/>
        </authorList>
    </citation>
    <scope>NUCLEOTIDE SEQUENCE [LARGE SCALE GENOMIC DNA]</scope>
    <source>
        <strain evidence="2 3">DSM 21775</strain>
    </source>
</reference>
<dbReference type="InterPro" id="IPR004676">
    <property type="entry name" value="Cd-R_transporter"/>
</dbReference>
<name>A0A0R2DDT7_9LACO</name>
<evidence type="ECO:0000313" key="3">
    <source>
        <dbReference type="Proteomes" id="UP000051589"/>
    </source>
</evidence>
<organism evidence="2 3">
    <name type="scientific">Levilactobacillus senmaizukei DSM 21775 = NBRC 103853</name>
    <dbReference type="NCBI Taxonomy" id="1423803"/>
    <lineage>
        <taxon>Bacteria</taxon>
        <taxon>Bacillati</taxon>
        <taxon>Bacillota</taxon>
        <taxon>Bacilli</taxon>
        <taxon>Lactobacillales</taxon>
        <taxon>Lactobacillaceae</taxon>
        <taxon>Levilactobacillus</taxon>
    </lineage>
</organism>
<evidence type="ECO:0000256" key="1">
    <source>
        <dbReference type="SAM" id="Phobius"/>
    </source>
</evidence>
<feature type="transmembrane region" description="Helical" evidence="1">
    <location>
        <begin position="6"/>
        <end position="28"/>
    </location>
</feature>
<protein>
    <submittedName>
        <fullName evidence="2">Permease, cadmium resistance protein</fullName>
    </submittedName>
</protein>
<dbReference type="PATRIC" id="fig|1423803.3.peg.358"/>
<feature type="transmembrane region" description="Helical" evidence="1">
    <location>
        <begin position="106"/>
        <end position="126"/>
    </location>
</feature>
<feature type="transmembrane region" description="Helical" evidence="1">
    <location>
        <begin position="138"/>
        <end position="160"/>
    </location>
</feature>
<keyword evidence="1" id="KW-1133">Transmembrane helix</keyword>
<accession>A0A0R2DDT7</accession>
<keyword evidence="1" id="KW-0472">Membrane</keyword>
<dbReference type="AlphaFoldDB" id="A0A0R2DDT7"/>
<feature type="transmembrane region" description="Helical" evidence="1">
    <location>
        <begin position="172"/>
        <end position="190"/>
    </location>
</feature>
<dbReference type="Proteomes" id="UP000051589">
    <property type="component" value="Unassembled WGS sequence"/>
</dbReference>
<dbReference type="EMBL" id="AYZH01000011">
    <property type="protein sequence ID" value="KRN02057.1"/>
    <property type="molecule type" value="Genomic_DNA"/>
</dbReference>
<evidence type="ECO:0000313" key="2">
    <source>
        <dbReference type="EMBL" id="KRN02057.1"/>
    </source>
</evidence>
<keyword evidence="1" id="KW-0812">Transmembrane</keyword>
<gene>
    <name evidence="2" type="ORF">FD13_GL000363</name>
</gene>
<feature type="transmembrane region" description="Helical" evidence="1">
    <location>
        <begin position="40"/>
        <end position="62"/>
    </location>
</feature>
<dbReference type="Pfam" id="PF03596">
    <property type="entry name" value="Cad"/>
    <property type="match status" value="1"/>
</dbReference>
<proteinExistence type="predicted"/>
<dbReference type="NCBIfam" id="TIGR00779">
    <property type="entry name" value="cad"/>
    <property type="match status" value="1"/>
</dbReference>
<sequence>MMYKTILTGVTAYISTGLDYLVILMVIFGRVKHQDRWLVLIGDFLGTIVLVGSSLALAFFLGFVPAPWLLGLLGLIPIFLGIKLWVQGDDDDEAAIASKVTDPKSLIGSVALITMATCGADNVGIYVPLFTTVATNEIPLILLTFAVMVVIFWELGYRLACLPKVAMILDRQGRYITVAVYILLGLYILWENGTVQHLLAIK</sequence>
<feature type="transmembrane region" description="Helical" evidence="1">
    <location>
        <begin position="68"/>
        <end position="86"/>
    </location>
</feature>
<keyword evidence="3" id="KW-1185">Reference proteome</keyword>